<evidence type="ECO:0000313" key="5">
    <source>
        <dbReference type="Proteomes" id="UP000054498"/>
    </source>
</evidence>
<dbReference type="SMART" id="SM00645">
    <property type="entry name" value="Pept_C1"/>
    <property type="match status" value="1"/>
</dbReference>
<gene>
    <name evidence="4" type="ORF">MNEG_11463</name>
</gene>
<sequence>MTGRKPARPALGGAAATVLLLLAPALLAPGARAQGLADDPNARLGAAQSLASLSKLLAQAQSFRTLFKANPSGACSSSIKSFCKSSATLDEIGTLYVAMSQQAFDARTAGLASPVRDQKDCLTCTSFATISAAEAAVSAALKQSAKSKEWSVQALHSCSTEHGEERTCRSTVSVLDAVKALQPSKRKLVTEDCLPYTISEGASYNKDNCAEKCKNQDPAISQGTFSYKQLNTPWEVQQHIRNWGGVITRLNVYQDLRTFFKDKPRGIYNGVERTGNQLMEPHAVLFVASCLRRPGRVPARARNRAAL</sequence>
<name>A0A0D2M5G7_9CHLO</name>
<evidence type="ECO:0000256" key="1">
    <source>
        <dbReference type="ARBA" id="ARBA00008455"/>
    </source>
</evidence>
<comment type="similarity">
    <text evidence="1">Belongs to the peptidase C1 family.</text>
</comment>
<keyword evidence="5" id="KW-1185">Reference proteome</keyword>
<feature type="chain" id="PRO_5018603187" description="Peptidase C1A papain C-terminal domain-containing protein" evidence="2">
    <location>
        <begin position="34"/>
        <end position="307"/>
    </location>
</feature>
<dbReference type="PROSITE" id="PS51318">
    <property type="entry name" value="TAT"/>
    <property type="match status" value="1"/>
</dbReference>
<dbReference type="SUPFAM" id="SSF54001">
    <property type="entry name" value="Cysteine proteinases"/>
    <property type="match status" value="1"/>
</dbReference>
<dbReference type="InterPro" id="IPR013128">
    <property type="entry name" value="Peptidase_C1A"/>
</dbReference>
<evidence type="ECO:0000313" key="4">
    <source>
        <dbReference type="EMBL" id="KIY96501.1"/>
    </source>
</evidence>
<dbReference type="InterPro" id="IPR038765">
    <property type="entry name" value="Papain-like_cys_pep_sf"/>
</dbReference>
<dbReference type="Pfam" id="PF00112">
    <property type="entry name" value="Peptidase_C1"/>
    <property type="match status" value="1"/>
</dbReference>
<dbReference type="InterPro" id="IPR006311">
    <property type="entry name" value="TAT_signal"/>
</dbReference>
<keyword evidence="2" id="KW-0732">Signal</keyword>
<feature type="domain" description="Peptidase C1A papain C-terminal" evidence="3">
    <location>
        <begin position="100"/>
        <end position="302"/>
    </location>
</feature>
<dbReference type="EMBL" id="KK102973">
    <property type="protein sequence ID" value="KIY96501.1"/>
    <property type="molecule type" value="Genomic_DNA"/>
</dbReference>
<proteinExistence type="inferred from homology"/>
<dbReference type="GO" id="GO:0008234">
    <property type="term" value="F:cysteine-type peptidase activity"/>
    <property type="evidence" value="ECO:0007669"/>
    <property type="project" value="InterPro"/>
</dbReference>
<reference evidence="4 5" key="1">
    <citation type="journal article" date="2013" name="BMC Genomics">
        <title>Reconstruction of the lipid metabolism for the microalga Monoraphidium neglectum from its genome sequence reveals characteristics suitable for biofuel production.</title>
        <authorList>
            <person name="Bogen C."/>
            <person name="Al-Dilaimi A."/>
            <person name="Albersmeier A."/>
            <person name="Wichmann J."/>
            <person name="Grundmann M."/>
            <person name="Rupp O."/>
            <person name="Lauersen K.J."/>
            <person name="Blifernez-Klassen O."/>
            <person name="Kalinowski J."/>
            <person name="Goesmann A."/>
            <person name="Mussgnug J.H."/>
            <person name="Kruse O."/>
        </authorList>
    </citation>
    <scope>NUCLEOTIDE SEQUENCE [LARGE SCALE GENOMIC DNA]</scope>
    <source>
        <strain evidence="4 5">SAG 48.87</strain>
    </source>
</reference>
<accession>A0A0D2M5G7</accession>
<organism evidence="4 5">
    <name type="scientific">Monoraphidium neglectum</name>
    <dbReference type="NCBI Taxonomy" id="145388"/>
    <lineage>
        <taxon>Eukaryota</taxon>
        <taxon>Viridiplantae</taxon>
        <taxon>Chlorophyta</taxon>
        <taxon>core chlorophytes</taxon>
        <taxon>Chlorophyceae</taxon>
        <taxon>CS clade</taxon>
        <taxon>Sphaeropleales</taxon>
        <taxon>Selenastraceae</taxon>
        <taxon>Monoraphidium</taxon>
    </lineage>
</organism>
<dbReference type="Proteomes" id="UP000054498">
    <property type="component" value="Unassembled WGS sequence"/>
</dbReference>
<dbReference type="KEGG" id="mng:MNEG_11463"/>
<protein>
    <recommendedName>
        <fullName evidence="3">Peptidase C1A papain C-terminal domain-containing protein</fullName>
    </recommendedName>
</protein>
<feature type="signal peptide" evidence="2">
    <location>
        <begin position="1"/>
        <end position="33"/>
    </location>
</feature>
<dbReference type="Gene3D" id="3.90.70.10">
    <property type="entry name" value="Cysteine proteinases"/>
    <property type="match status" value="1"/>
</dbReference>
<dbReference type="PANTHER" id="PTHR12411">
    <property type="entry name" value="CYSTEINE PROTEASE FAMILY C1-RELATED"/>
    <property type="match status" value="1"/>
</dbReference>
<evidence type="ECO:0000259" key="3">
    <source>
        <dbReference type="SMART" id="SM00645"/>
    </source>
</evidence>
<dbReference type="GeneID" id="25728728"/>
<dbReference type="AlphaFoldDB" id="A0A0D2M5G7"/>
<dbReference type="GO" id="GO:0006508">
    <property type="term" value="P:proteolysis"/>
    <property type="evidence" value="ECO:0007669"/>
    <property type="project" value="InterPro"/>
</dbReference>
<dbReference type="InterPro" id="IPR000668">
    <property type="entry name" value="Peptidase_C1A_C"/>
</dbReference>
<dbReference type="RefSeq" id="XP_013895521.1">
    <property type="nucleotide sequence ID" value="XM_014040067.1"/>
</dbReference>
<evidence type="ECO:0000256" key="2">
    <source>
        <dbReference type="SAM" id="SignalP"/>
    </source>
</evidence>